<dbReference type="PANTHER" id="PTHR14187:SF5">
    <property type="entry name" value="HEAT SHOCK 70 KDA PROTEIN 12A"/>
    <property type="match status" value="1"/>
</dbReference>
<reference evidence="1" key="2">
    <citation type="submission" date="2020-11" db="EMBL/GenBank/DDBJ databases">
        <authorList>
            <person name="McCartney M.A."/>
            <person name="Auch B."/>
            <person name="Kono T."/>
            <person name="Mallez S."/>
            <person name="Becker A."/>
            <person name="Gohl D.M."/>
            <person name="Silverstein K.A.T."/>
            <person name="Koren S."/>
            <person name="Bechman K.B."/>
            <person name="Herman A."/>
            <person name="Abrahante J.E."/>
            <person name="Garbe J."/>
        </authorList>
    </citation>
    <scope>NUCLEOTIDE SEQUENCE</scope>
    <source>
        <strain evidence="1">Duluth1</strain>
        <tissue evidence="1">Whole animal</tissue>
    </source>
</reference>
<reference evidence="1" key="1">
    <citation type="journal article" date="2019" name="bioRxiv">
        <title>The Genome of the Zebra Mussel, Dreissena polymorpha: A Resource for Invasive Species Research.</title>
        <authorList>
            <person name="McCartney M.A."/>
            <person name="Auch B."/>
            <person name="Kono T."/>
            <person name="Mallez S."/>
            <person name="Zhang Y."/>
            <person name="Obille A."/>
            <person name="Becker A."/>
            <person name="Abrahante J.E."/>
            <person name="Garbe J."/>
            <person name="Badalamenti J.P."/>
            <person name="Herman A."/>
            <person name="Mangelson H."/>
            <person name="Liachko I."/>
            <person name="Sullivan S."/>
            <person name="Sone E.D."/>
            <person name="Koren S."/>
            <person name="Silverstein K.A.T."/>
            <person name="Beckman K.B."/>
            <person name="Gohl D.M."/>
        </authorList>
    </citation>
    <scope>NUCLEOTIDE SEQUENCE</scope>
    <source>
        <strain evidence="1">Duluth1</strain>
        <tissue evidence="1">Whole animal</tissue>
    </source>
</reference>
<evidence type="ECO:0008006" key="3">
    <source>
        <dbReference type="Google" id="ProtNLM"/>
    </source>
</evidence>
<proteinExistence type="predicted"/>
<name>A0A9D4K3S9_DREPO</name>
<dbReference type="EMBL" id="JAIWYP010000004">
    <property type="protein sequence ID" value="KAH3832466.1"/>
    <property type="molecule type" value="Genomic_DNA"/>
</dbReference>
<dbReference type="PANTHER" id="PTHR14187">
    <property type="entry name" value="ALPHA KINASE/ELONGATION FACTOR 2 KINASE"/>
    <property type="match status" value="1"/>
</dbReference>
<dbReference type="AlphaFoldDB" id="A0A9D4K3S9"/>
<protein>
    <recommendedName>
        <fullName evidence="3">HS12B</fullName>
    </recommendedName>
</protein>
<sequence length="131" mass="14866">MAAKGKALVVAAIDFGTTYSGWAFSFKHDYDRDPTKVSAKTWSGGQLTSLKGPTCILIRPDGKTLEAFAYDAENQYSELSQSGKHTTWYFFRRFKMSLWNKPIHKELMIDDECGRKLPALTVFSLSIRQVF</sequence>
<evidence type="ECO:0000313" key="2">
    <source>
        <dbReference type="Proteomes" id="UP000828390"/>
    </source>
</evidence>
<keyword evidence="2" id="KW-1185">Reference proteome</keyword>
<organism evidence="1 2">
    <name type="scientific">Dreissena polymorpha</name>
    <name type="common">Zebra mussel</name>
    <name type="synonym">Mytilus polymorpha</name>
    <dbReference type="NCBI Taxonomy" id="45954"/>
    <lineage>
        <taxon>Eukaryota</taxon>
        <taxon>Metazoa</taxon>
        <taxon>Spiralia</taxon>
        <taxon>Lophotrochozoa</taxon>
        <taxon>Mollusca</taxon>
        <taxon>Bivalvia</taxon>
        <taxon>Autobranchia</taxon>
        <taxon>Heteroconchia</taxon>
        <taxon>Euheterodonta</taxon>
        <taxon>Imparidentia</taxon>
        <taxon>Neoheterodontei</taxon>
        <taxon>Myida</taxon>
        <taxon>Dreissenoidea</taxon>
        <taxon>Dreissenidae</taxon>
        <taxon>Dreissena</taxon>
    </lineage>
</organism>
<dbReference type="Gene3D" id="3.30.420.40">
    <property type="match status" value="1"/>
</dbReference>
<gene>
    <name evidence="1" type="ORF">DPMN_105754</name>
</gene>
<accession>A0A9D4K3S9</accession>
<comment type="caution">
    <text evidence="1">The sequence shown here is derived from an EMBL/GenBank/DDBJ whole genome shotgun (WGS) entry which is preliminary data.</text>
</comment>
<evidence type="ECO:0000313" key="1">
    <source>
        <dbReference type="EMBL" id="KAH3832466.1"/>
    </source>
</evidence>
<dbReference type="Proteomes" id="UP000828390">
    <property type="component" value="Unassembled WGS sequence"/>
</dbReference>